<gene>
    <name evidence="1" type="ORF">OUZ56_012011</name>
</gene>
<organism evidence="1 2">
    <name type="scientific">Daphnia magna</name>
    <dbReference type="NCBI Taxonomy" id="35525"/>
    <lineage>
        <taxon>Eukaryota</taxon>
        <taxon>Metazoa</taxon>
        <taxon>Ecdysozoa</taxon>
        <taxon>Arthropoda</taxon>
        <taxon>Crustacea</taxon>
        <taxon>Branchiopoda</taxon>
        <taxon>Diplostraca</taxon>
        <taxon>Cladocera</taxon>
        <taxon>Anomopoda</taxon>
        <taxon>Daphniidae</taxon>
        <taxon>Daphnia</taxon>
    </lineage>
</organism>
<evidence type="ECO:0000313" key="2">
    <source>
        <dbReference type="Proteomes" id="UP001234178"/>
    </source>
</evidence>
<protein>
    <submittedName>
        <fullName evidence="1">Uncharacterized protein</fullName>
    </submittedName>
</protein>
<proteinExistence type="predicted"/>
<evidence type="ECO:0000313" key="1">
    <source>
        <dbReference type="EMBL" id="KAK4006855.1"/>
    </source>
</evidence>
<reference evidence="1 2" key="1">
    <citation type="journal article" date="2023" name="Nucleic Acids Res.">
        <title>The hologenome of Daphnia magna reveals possible DNA methylation and microbiome-mediated evolution of the host genome.</title>
        <authorList>
            <person name="Chaturvedi A."/>
            <person name="Li X."/>
            <person name="Dhandapani V."/>
            <person name="Marshall H."/>
            <person name="Kissane S."/>
            <person name="Cuenca-Cambronero M."/>
            <person name="Asole G."/>
            <person name="Calvet F."/>
            <person name="Ruiz-Romero M."/>
            <person name="Marangio P."/>
            <person name="Guigo R."/>
            <person name="Rago D."/>
            <person name="Mirbahai L."/>
            <person name="Eastwood N."/>
            <person name="Colbourne J.K."/>
            <person name="Zhou J."/>
            <person name="Mallon E."/>
            <person name="Orsini L."/>
        </authorList>
    </citation>
    <scope>NUCLEOTIDE SEQUENCE [LARGE SCALE GENOMIC DNA]</scope>
    <source>
        <strain evidence="1">LRV0_1</strain>
    </source>
</reference>
<dbReference type="EMBL" id="JAOYFB010000002">
    <property type="protein sequence ID" value="KAK4006855.1"/>
    <property type="molecule type" value="Genomic_DNA"/>
</dbReference>
<sequence>MDELVKLNKNVEQLSTESTAIVHVLQVHPLLINHTNWEIRASTQVISKLQVSCDALDREISKVEIRFGNVHKEMENQWVAMGKGMEDDLPYGRQMRVYHKLASGKVAFVTTFLLGGVAVAGRSCCGLLHSFPPSTRRNWSSNFVLSVVRFSSSPYFFPASGVTMYLKNTKEMEVDSFQFLLRQRGSFDDVLKIIGALLFSSPFGFYAQFQPEDKELIVHQYPGYAGYRDLYPQHLARLLW</sequence>
<keyword evidence="2" id="KW-1185">Reference proteome</keyword>
<accession>A0ABQ9Z1S4</accession>
<name>A0ABQ9Z1S4_9CRUS</name>
<comment type="caution">
    <text evidence="1">The sequence shown here is derived from an EMBL/GenBank/DDBJ whole genome shotgun (WGS) entry which is preliminary data.</text>
</comment>
<dbReference type="Proteomes" id="UP001234178">
    <property type="component" value="Unassembled WGS sequence"/>
</dbReference>